<sequence>MCAWSEGQERYPRTEGESRRARSPWTERSELGRDTCEGNSFLQIGRRGNISLCFKFNIGRVIS</sequence>
<evidence type="ECO:0000256" key="1">
    <source>
        <dbReference type="SAM" id="MobiDB-lite"/>
    </source>
</evidence>
<dbReference type="Proteomes" id="UP001642483">
    <property type="component" value="Unassembled WGS sequence"/>
</dbReference>
<organism evidence="2 3">
    <name type="scientific">Clavelina lepadiformis</name>
    <name type="common">Light-bulb sea squirt</name>
    <name type="synonym">Ascidia lepadiformis</name>
    <dbReference type="NCBI Taxonomy" id="159417"/>
    <lineage>
        <taxon>Eukaryota</taxon>
        <taxon>Metazoa</taxon>
        <taxon>Chordata</taxon>
        <taxon>Tunicata</taxon>
        <taxon>Ascidiacea</taxon>
        <taxon>Aplousobranchia</taxon>
        <taxon>Clavelinidae</taxon>
        <taxon>Clavelina</taxon>
    </lineage>
</organism>
<evidence type="ECO:0000313" key="2">
    <source>
        <dbReference type="EMBL" id="CAK8683120.1"/>
    </source>
</evidence>
<keyword evidence="3" id="KW-1185">Reference proteome</keyword>
<dbReference type="EMBL" id="CAWYQH010000096">
    <property type="protein sequence ID" value="CAK8683120.1"/>
    <property type="molecule type" value="Genomic_DNA"/>
</dbReference>
<accession>A0ABP0FU11</accession>
<feature type="compositionally biased region" description="Basic and acidic residues" evidence="1">
    <location>
        <begin position="7"/>
        <end position="28"/>
    </location>
</feature>
<feature type="region of interest" description="Disordered" evidence="1">
    <location>
        <begin position="1"/>
        <end position="28"/>
    </location>
</feature>
<proteinExistence type="predicted"/>
<comment type="caution">
    <text evidence="2">The sequence shown here is derived from an EMBL/GenBank/DDBJ whole genome shotgun (WGS) entry which is preliminary data.</text>
</comment>
<gene>
    <name evidence="2" type="ORF">CVLEPA_LOCUS14225</name>
</gene>
<protein>
    <submittedName>
        <fullName evidence="2">Uncharacterized protein</fullName>
    </submittedName>
</protein>
<evidence type="ECO:0000313" key="3">
    <source>
        <dbReference type="Proteomes" id="UP001642483"/>
    </source>
</evidence>
<name>A0ABP0FU11_CLALP</name>
<reference evidence="2 3" key="1">
    <citation type="submission" date="2024-02" db="EMBL/GenBank/DDBJ databases">
        <authorList>
            <person name="Daric V."/>
            <person name="Darras S."/>
        </authorList>
    </citation>
    <scope>NUCLEOTIDE SEQUENCE [LARGE SCALE GENOMIC DNA]</scope>
</reference>